<name>A0ACC6UA20_9BURK</name>
<sequence length="387" mass="41101">MKVDHWRSTANGTGCDYPAVFRRLVLTIFTLLLAGLGQTGNAQLHAKAGSATPVMNSWNTSQQIIEHHPTWIFTPSATLANGKRGLLIVLHGCMQTNTVLKKFGNLDTLAKARGVVVAVPYVGADNYGGPPYNCWNYDGAIDASGNMGDLIKLTKDIEGNAALNIDSDQVYLVGLSSGGAIALAIGCEAPQIFAGIGAIAGPSVGSSQLLATSEPPPINVDVAVARCRSLAQPNDAALATQITSIAYGNMDKDGPAEKFDYTDLNTSFDKMHPGQLAVVSIRWSDDNVEVLRRIYDADSLGPKQDVQNGLGTQQVALKDGKERISLLVSKNIGHAWPAGTGQANTKKGGLWIAQRGIDYPDYVMGWFLGNNLRAGVSTSSSQTQMSR</sequence>
<proteinExistence type="predicted"/>
<keyword evidence="2" id="KW-1185">Reference proteome</keyword>
<accession>A0ACC6UA20</accession>
<reference evidence="1" key="1">
    <citation type="submission" date="2024-07" db="EMBL/GenBank/DDBJ databases">
        <title>A survey of Mimosa microsymbionts across Brazilian biomes reveals a high diversity of Paraburkholderia nodulating endemic species, but also that Cupriavidus is common as a symbiont of widespread species.</title>
        <authorList>
            <person name="Rouws L."/>
            <person name="Barauna A."/>
            <person name="Beukes C."/>
            <person name="Rouws J.R.C."/>
            <person name="De Faria S.M."/>
            <person name="Gross E."/>
            <person name="Bueno Dos Reis Junior F."/>
            <person name="Simon M.F."/>
            <person name="Maluk M."/>
            <person name="Odee D.W."/>
            <person name="Kenicer G."/>
            <person name="Young J.P.W."/>
            <person name="Reis V.M."/>
            <person name="Zilli J."/>
            <person name="James E.K."/>
        </authorList>
    </citation>
    <scope>NUCLEOTIDE SEQUENCE</scope>
    <source>
        <strain evidence="1">EG181B</strain>
    </source>
</reference>
<evidence type="ECO:0000313" key="1">
    <source>
        <dbReference type="EMBL" id="MEX3936342.1"/>
    </source>
</evidence>
<evidence type="ECO:0000313" key="2">
    <source>
        <dbReference type="Proteomes" id="UP001558850"/>
    </source>
</evidence>
<dbReference type="Proteomes" id="UP001558850">
    <property type="component" value="Unassembled WGS sequence"/>
</dbReference>
<gene>
    <name evidence="1" type="ORF">AB4Y32_31930</name>
</gene>
<protein>
    <submittedName>
        <fullName evidence="1">PHB depolymerase family esterase</fullName>
    </submittedName>
</protein>
<comment type="caution">
    <text evidence="1">The sequence shown here is derived from an EMBL/GenBank/DDBJ whole genome shotgun (WGS) entry which is preliminary data.</text>
</comment>
<organism evidence="1 2">
    <name type="scientific">Paraburkholderia phymatum</name>
    <dbReference type="NCBI Taxonomy" id="148447"/>
    <lineage>
        <taxon>Bacteria</taxon>
        <taxon>Pseudomonadati</taxon>
        <taxon>Pseudomonadota</taxon>
        <taxon>Betaproteobacteria</taxon>
        <taxon>Burkholderiales</taxon>
        <taxon>Burkholderiaceae</taxon>
        <taxon>Paraburkholderia</taxon>
    </lineage>
</organism>
<dbReference type="EMBL" id="JBFRCH010000030">
    <property type="protein sequence ID" value="MEX3936342.1"/>
    <property type="molecule type" value="Genomic_DNA"/>
</dbReference>